<dbReference type="PROSITE" id="PS50893">
    <property type="entry name" value="ABC_TRANSPORTER_2"/>
    <property type="match status" value="1"/>
</dbReference>
<evidence type="ECO:0000259" key="3">
    <source>
        <dbReference type="PROSITE" id="PS50893"/>
    </source>
</evidence>
<proteinExistence type="predicted"/>
<dbReference type="Gene3D" id="3.40.50.300">
    <property type="entry name" value="P-loop containing nucleotide triphosphate hydrolases"/>
    <property type="match status" value="1"/>
</dbReference>
<keyword evidence="2" id="KW-0067">ATP-binding</keyword>
<gene>
    <name evidence="4" type="ORF">L2724_01195</name>
</gene>
<dbReference type="AlphaFoldDB" id="A0AAW5WR42"/>
<dbReference type="PANTHER" id="PTHR43158:SF2">
    <property type="entry name" value="SKFA PEPTIDE EXPORT ATP-BINDING PROTEIN SKFE"/>
    <property type="match status" value="1"/>
</dbReference>
<dbReference type="RefSeq" id="WP_269295745.1">
    <property type="nucleotide sequence ID" value="NZ_JAKHPH010000002.1"/>
</dbReference>
<organism evidence="4 5">
    <name type="scientific">Limosilactobacillus vaginalis</name>
    <dbReference type="NCBI Taxonomy" id="1633"/>
    <lineage>
        <taxon>Bacteria</taxon>
        <taxon>Bacillati</taxon>
        <taxon>Bacillota</taxon>
        <taxon>Bacilli</taxon>
        <taxon>Lactobacillales</taxon>
        <taxon>Lactobacillaceae</taxon>
        <taxon>Limosilactobacillus</taxon>
    </lineage>
</organism>
<feature type="domain" description="ABC transporter" evidence="3">
    <location>
        <begin position="4"/>
        <end position="229"/>
    </location>
</feature>
<dbReference type="InterPro" id="IPR027417">
    <property type="entry name" value="P-loop_NTPase"/>
</dbReference>
<dbReference type="InterPro" id="IPR003439">
    <property type="entry name" value="ABC_transporter-like_ATP-bd"/>
</dbReference>
<name>A0AAW5WR42_9LACO</name>
<dbReference type="PANTHER" id="PTHR43158">
    <property type="entry name" value="SKFA PEPTIDE EXPORT ATP-BINDING PROTEIN SKFE"/>
    <property type="match status" value="1"/>
</dbReference>
<dbReference type="SUPFAM" id="SSF52540">
    <property type="entry name" value="P-loop containing nucleoside triphosphate hydrolases"/>
    <property type="match status" value="1"/>
</dbReference>
<sequence>MSSIVLDNLTFDAKSGDQLENVSLELTSPQVIAFCSNDNGATTALKQLLDAQGSIEEGSVLVNGEPLGKVNRRHGNPLVAHFDDIELKGKTVLKAVKNCLKHHQNVLTIDQTNQMLESLGIVPGRRVADLTPDEQQKLRIVLLLSWCRPIVLLDDAFDDLDEDSRLTMSELVADYTKKTDSLVIFTSQDVSTLMRFSKVIYYFEGSHLTSARNVEMLDSVDCVVTIIGTGFPVENAVKLGAHMLEEAPKETRFLFTGNIQVLLPLMEQSTITDVRIEDATVEDELMFELKTQQ</sequence>
<evidence type="ECO:0000256" key="1">
    <source>
        <dbReference type="ARBA" id="ARBA00022741"/>
    </source>
</evidence>
<reference evidence="4" key="1">
    <citation type="submission" date="2022-01" db="EMBL/GenBank/DDBJ databases">
        <title>VMRC isolate genome collection.</title>
        <authorList>
            <person name="France M."/>
            <person name="Rutt L."/>
            <person name="Humphrys M."/>
            <person name="Ravel J."/>
        </authorList>
    </citation>
    <scope>NUCLEOTIDE SEQUENCE</scope>
    <source>
        <strain evidence="4">C0048A1</strain>
    </source>
</reference>
<dbReference type="EMBL" id="JAKHPH010000002">
    <property type="protein sequence ID" value="MCZ3666899.1"/>
    <property type="molecule type" value="Genomic_DNA"/>
</dbReference>
<dbReference type="GO" id="GO:0005524">
    <property type="term" value="F:ATP binding"/>
    <property type="evidence" value="ECO:0007669"/>
    <property type="project" value="UniProtKB-KW"/>
</dbReference>
<protein>
    <submittedName>
        <fullName evidence="4">Multidrug ABC transporter ATPase</fullName>
    </submittedName>
</protein>
<evidence type="ECO:0000256" key="2">
    <source>
        <dbReference type="ARBA" id="ARBA00022840"/>
    </source>
</evidence>
<evidence type="ECO:0000313" key="5">
    <source>
        <dbReference type="Proteomes" id="UP001212401"/>
    </source>
</evidence>
<dbReference type="GO" id="GO:0016887">
    <property type="term" value="F:ATP hydrolysis activity"/>
    <property type="evidence" value="ECO:0007669"/>
    <property type="project" value="InterPro"/>
</dbReference>
<comment type="caution">
    <text evidence="4">The sequence shown here is derived from an EMBL/GenBank/DDBJ whole genome shotgun (WGS) entry which is preliminary data.</text>
</comment>
<accession>A0AAW5WR42</accession>
<evidence type="ECO:0000313" key="4">
    <source>
        <dbReference type="EMBL" id="MCZ3666899.1"/>
    </source>
</evidence>
<keyword evidence="1" id="KW-0547">Nucleotide-binding</keyword>
<dbReference type="Proteomes" id="UP001212401">
    <property type="component" value="Unassembled WGS sequence"/>
</dbReference>